<evidence type="ECO:0000313" key="1">
    <source>
        <dbReference type="EMBL" id="TYC47622.1"/>
    </source>
</evidence>
<dbReference type="AlphaFoldDB" id="A0A6P2CR85"/>
<dbReference type="Gene3D" id="3.40.50.300">
    <property type="entry name" value="P-loop containing nucleotide triphosphate hydrolases"/>
    <property type="match status" value="1"/>
</dbReference>
<evidence type="ECO:0000313" key="2">
    <source>
        <dbReference type="Proteomes" id="UP000442244"/>
    </source>
</evidence>
<dbReference type="RefSeq" id="WP_148605541.1">
    <property type="nucleotide sequence ID" value="NZ_BSUV01000001.1"/>
</dbReference>
<dbReference type="GO" id="GO:0006261">
    <property type="term" value="P:DNA-templated DNA replication"/>
    <property type="evidence" value="ECO:0007669"/>
    <property type="project" value="TreeGrafter"/>
</dbReference>
<protein>
    <submittedName>
        <fullName evidence="1">DNA polymerase III subunit delta</fullName>
    </submittedName>
</protein>
<dbReference type="PANTHER" id="PTHR11669:SF8">
    <property type="entry name" value="DNA POLYMERASE III SUBUNIT DELTA"/>
    <property type="match status" value="1"/>
</dbReference>
<dbReference type="PANTHER" id="PTHR11669">
    <property type="entry name" value="REPLICATION FACTOR C / DNA POLYMERASE III GAMMA-TAU SUBUNIT"/>
    <property type="match status" value="1"/>
</dbReference>
<proteinExistence type="predicted"/>
<organism evidence="1 2">
    <name type="scientific">Leuconostoc litchii</name>
    <dbReference type="NCBI Taxonomy" id="1981069"/>
    <lineage>
        <taxon>Bacteria</taxon>
        <taxon>Bacillati</taxon>
        <taxon>Bacillota</taxon>
        <taxon>Bacilli</taxon>
        <taxon>Lactobacillales</taxon>
        <taxon>Lactobacillaceae</taxon>
        <taxon>Leuconostoc</taxon>
    </lineage>
</organism>
<gene>
    <name evidence="1" type="ORF">ESZ47_05680</name>
</gene>
<dbReference type="InterPro" id="IPR050238">
    <property type="entry name" value="DNA_Rep/Repair_Clamp_Loader"/>
</dbReference>
<dbReference type="EMBL" id="SDGY01000001">
    <property type="protein sequence ID" value="TYC47622.1"/>
    <property type="molecule type" value="Genomic_DNA"/>
</dbReference>
<dbReference type="SUPFAM" id="SSF52540">
    <property type="entry name" value="P-loop containing nucleoside triphosphate hydrolases"/>
    <property type="match status" value="1"/>
</dbReference>
<comment type="caution">
    <text evidence="1">The sequence shown here is derived from an EMBL/GenBank/DDBJ whole genome shotgun (WGS) entry which is preliminary data.</text>
</comment>
<dbReference type="Pfam" id="PF13177">
    <property type="entry name" value="DNA_pol3_delta2"/>
    <property type="match status" value="1"/>
</dbReference>
<accession>A0A6P2CR85</accession>
<keyword evidence="2" id="KW-1185">Reference proteome</keyword>
<dbReference type="OrthoDB" id="9810148at2"/>
<dbReference type="Proteomes" id="UP000442244">
    <property type="component" value="Unassembled WGS sequence"/>
</dbReference>
<dbReference type="InterPro" id="IPR027417">
    <property type="entry name" value="P-loop_NTPase"/>
</dbReference>
<reference evidence="1 2" key="1">
    <citation type="submission" date="2019-01" db="EMBL/GenBank/DDBJ databases">
        <title>Leuconostoc litchii sp. nov., a novel lactic acid bacterium isolated from lychee.</title>
        <authorList>
            <person name="Wang L.-T."/>
        </authorList>
    </citation>
    <scope>NUCLEOTIDE SEQUENCE [LARGE SCALE GENOMIC DNA]</scope>
    <source>
        <strain evidence="1 2">MB7</strain>
    </source>
</reference>
<sequence>MLPDFVKIAQQNYPTEVTRFQDLLKRDKLSHLYLLVGPSQSAKLAFSRYIAWQVVRADDRNALRIAENEHPDVHIVSPIAPSNALKVSQIRDLMPEFVTTTTESARKVFVLDAVETMTVSAANSLLKFIEEPAGPQLIMMLTENLSDVLPTIQSRAQIVHLLTAEINKDDIDSDWQKQTQLDLFKWFELMMQRRIESFAFIQTKIIGHLTNLKQQQLFLNWLHKLARDTIIYNKVDDEKLAFPNLVGLYKTLMQHYDVHQLVKASDAIFADDQLRKVNLSLQARLEKMTLEVIIALGE</sequence>
<name>A0A6P2CR85_9LACO</name>